<name>A0ABT8FFA8_9ACTN</name>
<feature type="region of interest" description="Disordered" evidence="2">
    <location>
        <begin position="289"/>
        <end position="316"/>
    </location>
</feature>
<dbReference type="PRINTS" id="PR01790">
    <property type="entry name" value="SMP30FAMILY"/>
</dbReference>
<feature type="domain" description="SMP-30/Gluconolactonase/LRE-like region" evidence="3">
    <location>
        <begin position="24"/>
        <end position="269"/>
    </location>
</feature>
<dbReference type="EMBL" id="JAUHJQ010000003">
    <property type="protein sequence ID" value="MDN4173373.1"/>
    <property type="molecule type" value="Genomic_DNA"/>
</dbReference>
<comment type="caution">
    <text evidence="4">The sequence shown here is derived from an EMBL/GenBank/DDBJ whole genome shotgun (WGS) entry which is preliminary data.</text>
</comment>
<sequence>MGGTSRASVLRSDWRPLGPERHGLGEGARFLDGRLYFVDIIAGRLLRADPRSDEPPRELVRLDVPLGAVALAEPREATGGVPAFIAAAGTGIARLARSGELGWFGRPADGGPVERRMNDAATDPSGRFWATSMAWDSTDGAGALHRLEPDGQVTTVLTGCTVPNGPVFSADGRTMWLADTPRSVILRYDVEPATGDLGGREVFVEVDGTPDGMTLDAEGFLWSAIHGSSCLHRYHPSGDLVERIEVPARQPTSIAISVGAPHVLVVTSSTEGLDEPQDHDGRTLVAEVSVGGRPQPTARAHQVRPGHGARRSPRPR</sequence>
<evidence type="ECO:0000256" key="1">
    <source>
        <dbReference type="ARBA" id="ARBA00008853"/>
    </source>
</evidence>
<dbReference type="EC" id="3.1.1.99" evidence="4"/>
<dbReference type="GO" id="GO:0016787">
    <property type="term" value="F:hydrolase activity"/>
    <property type="evidence" value="ECO:0007669"/>
    <property type="project" value="UniProtKB-KW"/>
</dbReference>
<dbReference type="InterPro" id="IPR011042">
    <property type="entry name" value="6-blade_b-propeller_TolB-like"/>
</dbReference>
<dbReference type="InterPro" id="IPR013658">
    <property type="entry name" value="SGL"/>
</dbReference>
<proteinExistence type="inferred from homology"/>
<keyword evidence="4" id="KW-0378">Hydrolase</keyword>
<reference evidence="4" key="1">
    <citation type="submission" date="2023-06" db="EMBL/GenBank/DDBJ databases">
        <title>Draft genome sequence of Nocardioides sp. SOB77.</title>
        <authorList>
            <person name="Zhang G."/>
        </authorList>
    </citation>
    <scope>NUCLEOTIDE SEQUENCE</scope>
    <source>
        <strain evidence="4">SOB77</strain>
    </source>
</reference>
<feature type="compositionally biased region" description="Basic residues" evidence="2">
    <location>
        <begin position="301"/>
        <end position="316"/>
    </location>
</feature>
<evidence type="ECO:0000259" key="3">
    <source>
        <dbReference type="Pfam" id="PF08450"/>
    </source>
</evidence>
<dbReference type="InterPro" id="IPR005511">
    <property type="entry name" value="SMP-30"/>
</dbReference>
<evidence type="ECO:0000256" key="2">
    <source>
        <dbReference type="SAM" id="MobiDB-lite"/>
    </source>
</evidence>
<dbReference type="PANTHER" id="PTHR10907">
    <property type="entry name" value="REGUCALCIN"/>
    <property type="match status" value="1"/>
</dbReference>
<keyword evidence="5" id="KW-1185">Reference proteome</keyword>
<dbReference type="Proteomes" id="UP001168620">
    <property type="component" value="Unassembled WGS sequence"/>
</dbReference>
<protein>
    <submittedName>
        <fullName evidence="4">SMP-30/gluconolactonase/LRE family protein</fullName>
        <ecNumber evidence="4">3.1.1.99</ecNumber>
    </submittedName>
</protein>
<dbReference type="SUPFAM" id="SSF63829">
    <property type="entry name" value="Calcium-dependent phosphotriesterase"/>
    <property type="match status" value="1"/>
</dbReference>
<organism evidence="4 5">
    <name type="scientific">Nocardioides oceani</name>
    <dbReference type="NCBI Taxonomy" id="3058369"/>
    <lineage>
        <taxon>Bacteria</taxon>
        <taxon>Bacillati</taxon>
        <taxon>Actinomycetota</taxon>
        <taxon>Actinomycetes</taxon>
        <taxon>Propionibacteriales</taxon>
        <taxon>Nocardioidaceae</taxon>
        <taxon>Nocardioides</taxon>
    </lineage>
</organism>
<evidence type="ECO:0000313" key="4">
    <source>
        <dbReference type="EMBL" id="MDN4173373.1"/>
    </source>
</evidence>
<evidence type="ECO:0000313" key="5">
    <source>
        <dbReference type="Proteomes" id="UP001168620"/>
    </source>
</evidence>
<comment type="similarity">
    <text evidence="1">Belongs to the SMP-30/CGR1 family.</text>
</comment>
<dbReference type="Pfam" id="PF08450">
    <property type="entry name" value="SGL"/>
    <property type="match status" value="1"/>
</dbReference>
<dbReference type="Gene3D" id="2.120.10.30">
    <property type="entry name" value="TolB, C-terminal domain"/>
    <property type="match status" value="1"/>
</dbReference>
<accession>A0ABT8FFA8</accession>
<dbReference type="RefSeq" id="WP_300952480.1">
    <property type="nucleotide sequence ID" value="NZ_JAUHJQ010000003.1"/>
</dbReference>
<gene>
    <name evidence="4" type="ORF">QWY28_10495</name>
</gene>
<dbReference type="PANTHER" id="PTHR10907:SF47">
    <property type="entry name" value="REGUCALCIN"/>
    <property type="match status" value="1"/>
</dbReference>